<evidence type="ECO:0000256" key="9">
    <source>
        <dbReference type="ARBA" id="ARBA00045650"/>
    </source>
</evidence>
<dbReference type="PRINTS" id="PR00081">
    <property type="entry name" value="GDHRDH"/>
</dbReference>
<gene>
    <name evidence="12" type="ORF">V4C55_01480</name>
</gene>
<comment type="similarity">
    <text evidence="1 11">Belongs to the short-chain dehydrogenases/reductases (SDR) family.</text>
</comment>
<dbReference type="EC" id="1.1.1.381" evidence="5"/>
<dbReference type="SUPFAM" id="SSF51735">
    <property type="entry name" value="NAD(P)-binding Rossmann-fold domains"/>
    <property type="match status" value="1"/>
</dbReference>
<evidence type="ECO:0000256" key="4">
    <source>
        <dbReference type="ARBA" id="ARBA00044050"/>
    </source>
</evidence>
<dbReference type="Gene3D" id="3.40.50.720">
    <property type="entry name" value="NAD(P)-binding Rossmann-like Domain"/>
    <property type="match status" value="1"/>
</dbReference>
<dbReference type="PANTHER" id="PTHR43086:SF3">
    <property type="entry name" value="NADP-DEPENDENT 3-HYDROXY ACID DEHYDROGENASE YDFG"/>
    <property type="match status" value="1"/>
</dbReference>
<evidence type="ECO:0000256" key="11">
    <source>
        <dbReference type="RuleBase" id="RU000363"/>
    </source>
</evidence>
<organism evidence="12 13">
    <name type="scientific">Paraburkholderia sabiae</name>
    <dbReference type="NCBI Taxonomy" id="273251"/>
    <lineage>
        <taxon>Bacteria</taxon>
        <taxon>Pseudomonadati</taxon>
        <taxon>Pseudomonadota</taxon>
        <taxon>Betaproteobacteria</taxon>
        <taxon>Burkholderiales</taxon>
        <taxon>Burkholderiaceae</taxon>
        <taxon>Paraburkholderia</taxon>
    </lineage>
</organism>
<evidence type="ECO:0000256" key="7">
    <source>
        <dbReference type="ARBA" id="ARBA00044271"/>
    </source>
</evidence>
<dbReference type="PIRSF" id="PIRSF000126">
    <property type="entry name" value="11-beta-HSD1"/>
    <property type="match status" value="1"/>
</dbReference>
<keyword evidence="2 12" id="KW-0560">Oxidoreductase</keyword>
<evidence type="ECO:0000256" key="10">
    <source>
        <dbReference type="ARBA" id="ARBA00047274"/>
    </source>
</evidence>
<dbReference type="GO" id="GO:0016491">
    <property type="term" value="F:oxidoreductase activity"/>
    <property type="evidence" value="ECO:0007669"/>
    <property type="project" value="UniProtKB-KW"/>
</dbReference>
<dbReference type="InterPro" id="IPR020904">
    <property type="entry name" value="Sc_DH/Rdtase_CS"/>
</dbReference>
<dbReference type="InterPro" id="IPR036291">
    <property type="entry name" value="NAD(P)-bd_dom_sf"/>
</dbReference>
<protein>
    <recommendedName>
        <fullName evidence="6">NADP-dependent 3-hydroxy acid dehydrogenase YdfG</fullName>
        <ecNumber evidence="4">1.1.1.298</ecNumber>
        <ecNumber evidence="5">1.1.1.381</ecNumber>
    </recommendedName>
    <alternativeName>
        <fullName evidence="8">L-allo-threonine dehydrogenase</fullName>
    </alternativeName>
    <alternativeName>
        <fullName evidence="7">Malonic semialdehyde reductase</fullName>
    </alternativeName>
</protein>
<dbReference type="EC" id="1.1.1.298" evidence="4"/>
<evidence type="ECO:0000256" key="8">
    <source>
        <dbReference type="ARBA" id="ARBA00044349"/>
    </source>
</evidence>
<evidence type="ECO:0000313" key="13">
    <source>
        <dbReference type="Proteomes" id="UP001494588"/>
    </source>
</evidence>
<dbReference type="EMBL" id="JAZHGC010000001">
    <property type="protein sequence ID" value="MEM5284353.1"/>
    <property type="molecule type" value="Genomic_DNA"/>
</dbReference>
<proteinExistence type="inferred from homology"/>
<evidence type="ECO:0000256" key="5">
    <source>
        <dbReference type="ARBA" id="ARBA00044059"/>
    </source>
</evidence>
<dbReference type="PRINTS" id="PR00080">
    <property type="entry name" value="SDRFAMILY"/>
</dbReference>
<dbReference type="PANTHER" id="PTHR43086">
    <property type="entry name" value="VERY-LONG-CHAIN 3-OXOOACYL-COA REDUCTASE"/>
    <property type="match status" value="1"/>
</dbReference>
<evidence type="ECO:0000256" key="1">
    <source>
        <dbReference type="ARBA" id="ARBA00006484"/>
    </source>
</evidence>
<dbReference type="Pfam" id="PF00106">
    <property type="entry name" value="adh_short"/>
    <property type="match status" value="1"/>
</dbReference>
<evidence type="ECO:0000256" key="2">
    <source>
        <dbReference type="ARBA" id="ARBA00023002"/>
    </source>
</evidence>
<dbReference type="Proteomes" id="UP001494588">
    <property type="component" value="Unassembled WGS sequence"/>
</dbReference>
<name>A0ABU9Q4N7_9BURK</name>
<evidence type="ECO:0000256" key="6">
    <source>
        <dbReference type="ARBA" id="ARBA00044065"/>
    </source>
</evidence>
<comment type="function">
    <text evidence="9">NADP-dependent dehydrogenase with broad substrate specificity acting on 3-hydroxy acids. Catalyzes the NADP-dependent oxidation of L-allo-threonine to L-2-amino-3-keto-butyrate, which is spontaneously decarboxylated into aminoacetone. Also acts on D-threonine, L-serine, D-serine, D-3-hydroxyisobutyrate, L-3-hydroxyisobutyrate, D-glycerate and L-glycerate. Able to catalyze the reduction of the malonic semialdehyde to 3-hydroxypropionic acid. YdfG is apparently supplementing RutE, the presumed malonic semialdehyde reductase involved in pyrimidine degradation since both are able to detoxify malonic semialdehyde.</text>
</comment>
<comment type="caution">
    <text evidence="12">The sequence shown here is derived from an EMBL/GenBank/DDBJ whole genome shotgun (WGS) entry which is preliminary data.</text>
</comment>
<comment type="catalytic activity">
    <reaction evidence="3">
        <text>L-allo-threonine + NADP(+) = aminoacetone + CO2 + NADPH</text>
        <dbReference type="Rhea" id="RHEA:43524"/>
        <dbReference type="ChEBI" id="CHEBI:16526"/>
        <dbReference type="ChEBI" id="CHEBI:57783"/>
        <dbReference type="ChEBI" id="CHEBI:58320"/>
        <dbReference type="ChEBI" id="CHEBI:58349"/>
        <dbReference type="ChEBI" id="CHEBI:58585"/>
        <dbReference type="EC" id="1.1.1.381"/>
    </reaction>
</comment>
<reference evidence="12 13" key="1">
    <citation type="submission" date="2024-01" db="EMBL/GenBank/DDBJ databases">
        <title>The diversity of rhizobia nodulating Mimosa spp. in eleven states of Brazil covering several biomes is determined by host plant, location, and edaphic factors.</title>
        <authorList>
            <person name="Rouws L."/>
            <person name="Barauna A."/>
            <person name="Beukes C."/>
            <person name="De Faria S.M."/>
            <person name="Gross E."/>
            <person name="Dos Reis Junior F.B."/>
            <person name="Simon M."/>
            <person name="Maluk M."/>
            <person name="Odee D.W."/>
            <person name="Kenicer G."/>
            <person name="Young J.P.W."/>
            <person name="Reis V.M."/>
            <person name="Zilli J."/>
            <person name="James E.K."/>
        </authorList>
    </citation>
    <scope>NUCLEOTIDE SEQUENCE [LARGE SCALE GENOMIC DNA]</scope>
    <source>
        <strain evidence="12 13">JPY77</strain>
    </source>
</reference>
<evidence type="ECO:0000256" key="3">
    <source>
        <dbReference type="ARBA" id="ARBA00043812"/>
    </source>
</evidence>
<dbReference type="InterPro" id="IPR002347">
    <property type="entry name" value="SDR_fam"/>
</dbReference>
<sequence length="272" mass="28544">MSNSSNSAAANRGTAVVTGASSGIGAIYADRLARRGYDLILVARNRARLEQLATRISNETGRSVEIVAADLNDDADIRRVENVLRTDASITMLVNNAGVGAGAPLLDSNVDKMESMIKLNVVALTRLTYAIAPGFVARGGGSIVNIASIVAIAPELLNGVYGGTKAFVLAFTQSLHHELASKGVKVQAVLPGATRTEFWDAAGVPIAMVEERGIVMDAEEMVDASLVGFDQGELATIPSLPDYADWQSFESARTALGPNLSRSTPAARFNVA</sequence>
<keyword evidence="13" id="KW-1185">Reference proteome</keyword>
<dbReference type="PROSITE" id="PS00061">
    <property type="entry name" value="ADH_SHORT"/>
    <property type="match status" value="1"/>
</dbReference>
<evidence type="ECO:0000313" key="12">
    <source>
        <dbReference type="EMBL" id="MEM5284353.1"/>
    </source>
</evidence>
<comment type="catalytic activity">
    <reaction evidence="10">
        <text>3-hydroxypropanoate + NADP(+) = 3-oxopropanoate + NADPH + H(+)</text>
        <dbReference type="Rhea" id="RHEA:26438"/>
        <dbReference type="ChEBI" id="CHEBI:15378"/>
        <dbReference type="ChEBI" id="CHEBI:16510"/>
        <dbReference type="ChEBI" id="CHEBI:33190"/>
        <dbReference type="ChEBI" id="CHEBI:57783"/>
        <dbReference type="ChEBI" id="CHEBI:58349"/>
        <dbReference type="EC" id="1.1.1.298"/>
    </reaction>
</comment>
<dbReference type="RefSeq" id="WP_201648401.1">
    <property type="nucleotide sequence ID" value="NZ_CAJHCS010000002.1"/>
</dbReference>
<accession>A0ABU9Q4N7</accession>